<evidence type="ECO:0000313" key="2">
    <source>
        <dbReference type="Proteomes" id="UP000664534"/>
    </source>
</evidence>
<evidence type="ECO:0000313" key="1">
    <source>
        <dbReference type="EMBL" id="CAF9927305.1"/>
    </source>
</evidence>
<proteinExistence type="predicted"/>
<accession>A0A8H3ITL7</accession>
<keyword evidence="2" id="KW-1185">Reference proteome</keyword>
<dbReference type="OrthoDB" id="19690at2759"/>
<organism evidence="1 2">
    <name type="scientific">Imshaugia aleurites</name>
    <dbReference type="NCBI Taxonomy" id="172621"/>
    <lineage>
        <taxon>Eukaryota</taxon>
        <taxon>Fungi</taxon>
        <taxon>Dikarya</taxon>
        <taxon>Ascomycota</taxon>
        <taxon>Pezizomycotina</taxon>
        <taxon>Lecanoromycetes</taxon>
        <taxon>OSLEUM clade</taxon>
        <taxon>Lecanoromycetidae</taxon>
        <taxon>Lecanorales</taxon>
        <taxon>Lecanorineae</taxon>
        <taxon>Parmeliaceae</taxon>
        <taxon>Imshaugia</taxon>
    </lineage>
</organism>
<protein>
    <submittedName>
        <fullName evidence="1">Uncharacterized protein</fullName>
    </submittedName>
</protein>
<sequence>MEDRDVKECLQITSIPTQLAFSRQEAQLQTRLTNVEEMKDRDFLRLWIEDQAMRGESGGKGGREKKALSLSANYDREREATTYASDPILFFLREQEDPSIRKQSVLSDFYSHSLLSMRFLLYTLRLAGFIVGLSCMSGSTLEITDVSSVTAGPYPKLPDVVECASEYGENLDTHACYKALQTMPDGRRFSQFASSRSYPGQEALLTPVYYYDNERRSTTDNNVYIRKSTLRELVGKVNASCIIDNFGRGGFITYKLKNTIAGISTFKKVPAGYNTPLFLTIQVSRRQGRGRPGDTDPRVNEAVQIGLLELLPRITLKVNRAKVYVIVNALKEVYKRMRIGGSQAWWDSRNIPDAIPENVDYNCYGSEGSPRPRDCEDASFTFIGSGNVIVGPNKPLIKQVGNCKIEVSSKQRHACTWDVLRATIDVLLATCLDGPQAIGLGGVASARPFDANYTMTLLSRQSTEHQNKTEFGVGPPLPPTFEIEISKSPTLVRNQTGAVASLRPAL</sequence>
<dbReference type="EMBL" id="CAJPDT010000046">
    <property type="protein sequence ID" value="CAF9927305.1"/>
    <property type="molecule type" value="Genomic_DNA"/>
</dbReference>
<dbReference type="Proteomes" id="UP000664534">
    <property type="component" value="Unassembled WGS sequence"/>
</dbReference>
<reference evidence="1" key="1">
    <citation type="submission" date="2021-03" db="EMBL/GenBank/DDBJ databases">
        <authorList>
            <person name="Tagirdzhanova G."/>
        </authorList>
    </citation>
    <scope>NUCLEOTIDE SEQUENCE</scope>
</reference>
<gene>
    <name evidence="1" type="ORF">IMSHALPRED_007179</name>
</gene>
<name>A0A8H3ITL7_9LECA</name>
<dbReference type="AlphaFoldDB" id="A0A8H3ITL7"/>
<comment type="caution">
    <text evidence="1">The sequence shown here is derived from an EMBL/GenBank/DDBJ whole genome shotgun (WGS) entry which is preliminary data.</text>
</comment>